<dbReference type="GO" id="GO:0044781">
    <property type="term" value="P:bacterial-type flagellum organization"/>
    <property type="evidence" value="ECO:0007669"/>
    <property type="project" value="InterPro"/>
</dbReference>
<reference evidence="7 8" key="1">
    <citation type="submission" date="2020-07" db="EMBL/GenBank/DDBJ databases">
        <title>Genomic Encyclopedia of Archaeal and Bacterial Type Strains, Phase II (KMG-II): from individual species to whole genera.</title>
        <authorList>
            <person name="Goeker M."/>
        </authorList>
    </citation>
    <scope>NUCLEOTIDE SEQUENCE [LARGE SCALE GENOMIC DNA]</scope>
    <source>
        <strain evidence="7 8">DSM 21226</strain>
    </source>
</reference>
<evidence type="ECO:0000256" key="6">
    <source>
        <dbReference type="SAM" id="Phobius"/>
    </source>
</evidence>
<keyword evidence="7" id="KW-0282">Flagellum</keyword>
<evidence type="ECO:0000256" key="4">
    <source>
        <dbReference type="ARBA" id="ARBA00022989"/>
    </source>
</evidence>
<keyword evidence="8" id="KW-1185">Reference proteome</keyword>
<organism evidence="7 8">
    <name type="scientific">Sphaerotilus montanus</name>
    <dbReference type="NCBI Taxonomy" id="522889"/>
    <lineage>
        <taxon>Bacteria</taxon>
        <taxon>Pseudomonadati</taxon>
        <taxon>Pseudomonadota</taxon>
        <taxon>Betaproteobacteria</taxon>
        <taxon>Burkholderiales</taxon>
        <taxon>Sphaerotilaceae</taxon>
        <taxon>Sphaerotilus</taxon>
    </lineage>
</organism>
<dbReference type="Proteomes" id="UP000518288">
    <property type="component" value="Unassembled WGS sequence"/>
</dbReference>
<comment type="caution">
    <text evidence="7">The sequence shown here is derived from an EMBL/GenBank/DDBJ whole genome shotgun (WGS) entry which is preliminary data.</text>
</comment>
<keyword evidence="3 6" id="KW-0812">Transmembrane</keyword>
<proteinExistence type="predicted"/>
<dbReference type="AlphaFoldDB" id="A0A7Y9U5W7"/>
<feature type="transmembrane region" description="Helical" evidence="6">
    <location>
        <begin position="6"/>
        <end position="27"/>
    </location>
</feature>
<keyword evidence="7" id="KW-0969">Cilium</keyword>
<evidence type="ECO:0000256" key="3">
    <source>
        <dbReference type="ARBA" id="ARBA00022692"/>
    </source>
</evidence>
<keyword evidence="4 6" id="KW-1133">Transmembrane helix</keyword>
<evidence type="ECO:0000313" key="7">
    <source>
        <dbReference type="EMBL" id="NYG33403.1"/>
    </source>
</evidence>
<protein>
    <submittedName>
        <fullName evidence="7">Flagellar protein FliO/FliZ</fullName>
    </submittedName>
</protein>
<comment type="subcellular location">
    <subcellularLocation>
        <location evidence="1">Cell membrane</location>
    </subcellularLocation>
</comment>
<keyword evidence="2" id="KW-1003">Cell membrane</keyword>
<sequence length="133" mass="14026">MTPLTSLTPLIWLALVLVSIPAALWLLKRSGYAGLSSRLAPGAVRVVSQSVLSPQHRLVTIEVGEGGDRCWLVLGMTGQQISVLHRLAPPPHTEASVSGGAVSLPSIAGTSFGHLLNQWRRGPQGPAVTSHEQ</sequence>
<gene>
    <name evidence="7" type="ORF">BDD16_002389</name>
</gene>
<keyword evidence="5 6" id="KW-0472">Membrane</keyword>
<accession>A0A7Y9U5W7</accession>
<dbReference type="EMBL" id="JACCFH010000001">
    <property type="protein sequence ID" value="NYG33403.1"/>
    <property type="molecule type" value="Genomic_DNA"/>
</dbReference>
<keyword evidence="7" id="KW-0966">Cell projection</keyword>
<evidence type="ECO:0000256" key="2">
    <source>
        <dbReference type="ARBA" id="ARBA00022475"/>
    </source>
</evidence>
<evidence type="ECO:0000256" key="1">
    <source>
        <dbReference type="ARBA" id="ARBA00004236"/>
    </source>
</evidence>
<evidence type="ECO:0000313" key="8">
    <source>
        <dbReference type="Proteomes" id="UP000518288"/>
    </source>
</evidence>
<dbReference type="RefSeq" id="WP_179634172.1">
    <property type="nucleotide sequence ID" value="NZ_CAXYYM010000056.1"/>
</dbReference>
<dbReference type="Pfam" id="PF04347">
    <property type="entry name" value="FliO"/>
    <property type="match status" value="1"/>
</dbReference>
<evidence type="ECO:0000256" key="5">
    <source>
        <dbReference type="ARBA" id="ARBA00023136"/>
    </source>
</evidence>
<dbReference type="InterPro" id="IPR022781">
    <property type="entry name" value="Flagellar_biosynth_FliO"/>
</dbReference>
<name>A0A7Y9U5W7_9BURK</name>
<dbReference type="GO" id="GO:0016020">
    <property type="term" value="C:membrane"/>
    <property type="evidence" value="ECO:0007669"/>
    <property type="project" value="InterPro"/>
</dbReference>